<protein>
    <submittedName>
        <fullName evidence="1">Guanine nucleotide-binding protein subunit alpha</fullName>
    </submittedName>
</protein>
<name>A0A5K1JZ02_9APHY</name>
<evidence type="ECO:0000313" key="1">
    <source>
        <dbReference type="EMBL" id="VWO98364.1"/>
    </source>
</evidence>
<sequence length="135" mass="14321">MNTHFAMMLFMLPRSRPRSGTPQIAYTAPATSATKPATFDVTIAAGMHVRAVDINRNALAVGTTSRQDGAISGRSYAVKPVSPPFLCRTTICVDCPEVNLNFTPHNLCIPTDVEVIPGNIDQPAAEGVPSEVVVG</sequence>
<accession>A0A5K1JZ02</accession>
<dbReference type="AlphaFoldDB" id="A0A5K1JZ02"/>
<organism evidence="1">
    <name type="scientific">Ganoderma boninense</name>
    <dbReference type="NCBI Taxonomy" id="34458"/>
    <lineage>
        <taxon>Eukaryota</taxon>
        <taxon>Fungi</taxon>
        <taxon>Dikarya</taxon>
        <taxon>Basidiomycota</taxon>
        <taxon>Agaricomycotina</taxon>
        <taxon>Agaricomycetes</taxon>
        <taxon>Polyporales</taxon>
        <taxon>Polyporaceae</taxon>
        <taxon>Ganoderma</taxon>
    </lineage>
</organism>
<dbReference type="EMBL" id="LR726897">
    <property type="protein sequence ID" value="VWO98364.1"/>
    <property type="molecule type" value="Genomic_DNA"/>
</dbReference>
<gene>
    <name evidence="1" type="primary">Q00580</name>
</gene>
<proteinExistence type="predicted"/>
<reference evidence="1" key="1">
    <citation type="submission" date="2019-10" db="EMBL/GenBank/DDBJ databases">
        <authorList>
            <person name="Nor Muhammad N."/>
        </authorList>
    </citation>
    <scope>NUCLEOTIDE SEQUENCE</scope>
</reference>